<accession>A0A081BLX4</accession>
<evidence type="ECO:0000256" key="3">
    <source>
        <dbReference type="ARBA" id="ARBA00023163"/>
    </source>
</evidence>
<dbReference type="AlphaFoldDB" id="A0A081BLX4"/>
<dbReference type="Pfam" id="PF20240">
    <property type="entry name" value="DUF6597"/>
    <property type="match status" value="1"/>
</dbReference>
<evidence type="ECO:0000313" key="6">
    <source>
        <dbReference type="Proteomes" id="UP000030700"/>
    </source>
</evidence>
<dbReference type="PANTHER" id="PTHR46796">
    <property type="entry name" value="HTH-TYPE TRANSCRIPTIONAL ACTIVATOR RHAS-RELATED"/>
    <property type="match status" value="1"/>
</dbReference>
<keyword evidence="2 5" id="KW-0238">DNA-binding</keyword>
<dbReference type="EMBL" id="DF820457">
    <property type="protein sequence ID" value="GAK51390.1"/>
    <property type="molecule type" value="Genomic_DNA"/>
</dbReference>
<dbReference type="Gene3D" id="1.10.10.60">
    <property type="entry name" value="Homeodomain-like"/>
    <property type="match status" value="1"/>
</dbReference>
<evidence type="ECO:0000259" key="4">
    <source>
        <dbReference type="PROSITE" id="PS01124"/>
    </source>
</evidence>
<dbReference type="Proteomes" id="UP000030700">
    <property type="component" value="Unassembled WGS sequence"/>
</dbReference>
<dbReference type="InterPro" id="IPR009057">
    <property type="entry name" value="Homeodomain-like_sf"/>
</dbReference>
<sequence>MITPYQPIQPMLSLRQQPGFRKQNVAPDIRLRPYIFCYWTMYSVMPLQMPCEIHGVPDGCIDIFLHCHNFRTTYLLGIAESSRLLPAPERIRYFGIRFLPGQIHHFFPLPTDGLYDQLIAAHDIIGKTFQEIEEQLLLARSFHDQISIVEALLFKLLVRRTYQPDARFMRMLRQIYAQNGQISIEQLAKEEQISVRHLHRIFQTFLGLGAKKFSRIVRFQHILQQIVSGKNNPFVDLALDHGYFDQAHFINDFRQMYGTSPSSLIIS</sequence>
<keyword evidence="6" id="KW-1185">Reference proteome</keyword>
<dbReference type="SMART" id="SM00342">
    <property type="entry name" value="HTH_ARAC"/>
    <property type="match status" value="1"/>
</dbReference>
<reference evidence="5" key="1">
    <citation type="journal article" date="2015" name="PeerJ">
        <title>First genomic representation of candidate bacterial phylum KSB3 points to enhanced environmental sensing as a trigger of wastewater bulking.</title>
        <authorList>
            <person name="Sekiguchi Y."/>
            <person name="Ohashi A."/>
            <person name="Parks D.H."/>
            <person name="Yamauchi T."/>
            <person name="Tyson G.W."/>
            <person name="Hugenholtz P."/>
        </authorList>
    </citation>
    <scope>NUCLEOTIDE SEQUENCE [LARGE SCALE GENOMIC DNA]</scope>
</reference>
<dbReference type="HOGENOM" id="CLU_066193_1_0_0"/>
<proteinExistence type="predicted"/>
<keyword evidence="3" id="KW-0804">Transcription</keyword>
<protein>
    <submittedName>
        <fullName evidence="5">AraC-type DNA-binding domain-containing protein</fullName>
    </submittedName>
</protein>
<dbReference type="InterPro" id="IPR050204">
    <property type="entry name" value="AraC_XylS_family_regulators"/>
</dbReference>
<dbReference type="InterPro" id="IPR046532">
    <property type="entry name" value="DUF6597"/>
</dbReference>
<gene>
    <name evidence="5" type="ORF">U14_02634</name>
</gene>
<dbReference type="STRING" id="1499966.U14_02634"/>
<name>A0A081BLX4_9BACT</name>
<dbReference type="SUPFAM" id="SSF46689">
    <property type="entry name" value="Homeodomain-like"/>
    <property type="match status" value="1"/>
</dbReference>
<dbReference type="GO" id="GO:0003700">
    <property type="term" value="F:DNA-binding transcription factor activity"/>
    <property type="evidence" value="ECO:0007669"/>
    <property type="project" value="InterPro"/>
</dbReference>
<keyword evidence="1" id="KW-0805">Transcription regulation</keyword>
<dbReference type="PROSITE" id="PS01124">
    <property type="entry name" value="HTH_ARAC_FAMILY_2"/>
    <property type="match status" value="1"/>
</dbReference>
<organism evidence="5">
    <name type="scientific">Candidatus Moduliflexus flocculans</name>
    <dbReference type="NCBI Taxonomy" id="1499966"/>
    <lineage>
        <taxon>Bacteria</taxon>
        <taxon>Candidatus Moduliflexota</taxon>
        <taxon>Candidatus Moduliflexia</taxon>
        <taxon>Candidatus Moduliflexales</taxon>
        <taxon>Candidatus Moduliflexaceae</taxon>
    </lineage>
</organism>
<evidence type="ECO:0000256" key="1">
    <source>
        <dbReference type="ARBA" id="ARBA00023015"/>
    </source>
</evidence>
<feature type="domain" description="HTH araC/xylS-type" evidence="4">
    <location>
        <begin position="166"/>
        <end position="267"/>
    </location>
</feature>
<dbReference type="Pfam" id="PF12833">
    <property type="entry name" value="HTH_18"/>
    <property type="match status" value="1"/>
</dbReference>
<evidence type="ECO:0000313" key="5">
    <source>
        <dbReference type="EMBL" id="GAK51390.1"/>
    </source>
</evidence>
<dbReference type="InterPro" id="IPR018060">
    <property type="entry name" value="HTH_AraC"/>
</dbReference>
<dbReference type="PANTHER" id="PTHR46796:SF13">
    <property type="entry name" value="HTH-TYPE TRANSCRIPTIONAL ACTIVATOR RHAS"/>
    <property type="match status" value="1"/>
</dbReference>
<dbReference type="GO" id="GO:0043565">
    <property type="term" value="F:sequence-specific DNA binding"/>
    <property type="evidence" value="ECO:0007669"/>
    <property type="project" value="InterPro"/>
</dbReference>
<evidence type="ECO:0000256" key="2">
    <source>
        <dbReference type="ARBA" id="ARBA00023125"/>
    </source>
</evidence>